<dbReference type="Proteomes" id="UP000653454">
    <property type="component" value="Unassembled WGS sequence"/>
</dbReference>
<accession>A0A8S4FXI8</accession>
<organism evidence="1 2">
    <name type="scientific">Plutella xylostella</name>
    <name type="common">Diamondback moth</name>
    <name type="synonym">Plutella maculipennis</name>
    <dbReference type="NCBI Taxonomy" id="51655"/>
    <lineage>
        <taxon>Eukaryota</taxon>
        <taxon>Metazoa</taxon>
        <taxon>Ecdysozoa</taxon>
        <taxon>Arthropoda</taxon>
        <taxon>Hexapoda</taxon>
        <taxon>Insecta</taxon>
        <taxon>Pterygota</taxon>
        <taxon>Neoptera</taxon>
        <taxon>Endopterygota</taxon>
        <taxon>Lepidoptera</taxon>
        <taxon>Glossata</taxon>
        <taxon>Ditrysia</taxon>
        <taxon>Yponomeutoidea</taxon>
        <taxon>Plutellidae</taxon>
        <taxon>Plutella</taxon>
    </lineage>
</organism>
<gene>
    <name evidence="1" type="ORF">PLXY2_LOCUS11782</name>
</gene>
<reference evidence="1" key="1">
    <citation type="submission" date="2020-11" db="EMBL/GenBank/DDBJ databases">
        <authorList>
            <person name="Whiteford S."/>
        </authorList>
    </citation>
    <scope>NUCLEOTIDE SEQUENCE</scope>
</reference>
<comment type="caution">
    <text evidence="1">The sequence shown here is derived from an EMBL/GenBank/DDBJ whole genome shotgun (WGS) entry which is preliminary data.</text>
</comment>
<name>A0A8S4FXI8_PLUXY</name>
<dbReference type="InterPro" id="IPR007588">
    <property type="entry name" value="Znf_FLYWCH"/>
</dbReference>
<proteinExistence type="predicted"/>
<dbReference type="GO" id="GO:0008270">
    <property type="term" value="F:zinc ion binding"/>
    <property type="evidence" value="ECO:0007669"/>
    <property type="project" value="UniProtKB-KW"/>
</dbReference>
<dbReference type="Gene3D" id="2.20.25.240">
    <property type="match status" value="1"/>
</dbReference>
<evidence type="ECO:0000313" key="2">
    <source>
        <dbReference type="Proteomes" id="UP000653454"/>
    </source>
</evidence>
<dbReference type="EMBL" id="CAJHNJ030000063">
    <property type="protein sequence ID" value="CAG9133543.1"/>
    <property type="molecule type" value="Genomic_DNA"/>
</dbReference>
<sequence length="148" mass="16865">MIFIERNGGVVLLRNGHQYTKIRTDNKTGAEVWRCVKWRKKCGATVTLKEGCVPSETAHICQPDYTANFIAKTKYECKKKVMTSDLASVPQTYNKFIAEIKETNIDMMHHMPSFRSVKSAMYAIRGKQFGVKKRSKKSSDECSMGETE</sequence>
<protein>
    <submittedName>
        <fullName evidence="1">(diamondback moth) hypothetical protein</fullName>
    </submittedName>
</protein>
<evidence type="ECO:0000313" key="1">
    <source>
        <dbReference type="EMBL" id="CAG9133543.1"/>
    </source>
</evidence>
<dbReference type="Pfam" id="PF04500">
    <property type="entry name" value="FLYWCH"/>
    <property type="match status" value="1"/>
</dbReference>
<keyword evidence="2" id="KW-1185">Reference proteome</keyword>
<dbReference type="AlphaFoldDB" id="A0A8S4FXI8"/>